<reference evidence="3 4" key="1">
    <citation type="submission" date="2019-04" db="EMBL/GenBank/DDBJ databases">
        <title>Lewinella litorea sp. nov., isolated from a marine sand.</title>
        <authorList>
            <person name="Yoon J.-H."/>
        </authorList>
    </citation>
    <scope>NUCLEOTIDE SEQUENCE [LARGE SCALE GENOMIC DNA]</scope>
    <source>
        <strain evidence="3 4">HSMS-39</strain>
    </source>
</reference>
<protein>
    <submittedName>
        <fullName evidence="3">Plasmid pRiA4b ORF-3 family protein</fullName>
    </submittedName>
</protein>
<dbReference type="Pfam" id="PF07929">
    <property type="entry name" value="PRiA4_ORF3"/>
    <property type="match status" value="1"/>
</dbReference>
<comment type="caution">
    <text evidence="3">The sequence shown here is derived from an EMBL/GenBank/DDBJ whole genome shotgun (WGS) entry which is preliminary data.</text>
</comment>
<dbReference type="SUPFAM" id="SSF159941">
    <property type="entry name" value="MM3350-like"/>
    <property type="match status" value="1"/>
</dbReference>
<feature type="compositionally biased region" description="Basic residues" evidence="1">
    <location>
        <begin position="1"/>
        <end position="11"/>
    </location>
</feature>
<feature type="region of interest" description="Disordered" evidence="1">
    <location>
        <begin position="1"/>
        <end position="31"/>
    </location>
</feature>
<gene>
    <name evidence="3" type="ORF">E4021_00065</name>
</gene>
<feature type="compositionally biased region" description="Polar residues" evidence="1">
    <location>
        <begin position="195"/>
        <end position="205"/>
    </location>
</feature>
<proteinExistence type="predicted"/>
<keyword evidence="4" id="KW-1185">Reference proteome</keyword>
<sequence>MVTAATRRRPPCNRAISRGSSLASTSLTRSAAEPENRWTVRVLLPGELGAMGERRIFATNMHTMSTDNLQQAISTAVAEVRRRRAGLTPADVEAAYTAYHHHFANREEDPPVSQNADEDELLLAIWDVIVDRETEGMDSPDEELEDYYAAAFTALLNDEPESTEPAGEPVAMAQTVEVATEPAEPTEVIPEGDSESVSTLESEQSEPQESIYLVRITLDGSRPTIWREVLIPSGTRQSLLHHIIQAAMGWRGTEDYQFFPSLHREQNRPGEPTLGDLLGKVGEQCGYEFDNWYHDLELRDIRQAQGRTHYPVCIAGARACPPQDIGGVAAYNEKIKILNDPSHYEYEELASWLTQDFNPGAFNMDQTNLRLGQYGDNTFHAVV</sequence>
<dbReference type="AlphaFoldDB" id="A0A4S4NM82"/>
<organism evidence="3 4">
    <name type="scientific">Neolewinella litorea</name>
    <dbReference type="NCBI Taxonomy" id="2562452"/>
    <lineage>
        <taxon>Bacteria</taxon>
        <taxon>Pseudomonadati</taxon>
        <taxon>Bacteroidota</taxon>
        <taxon>Saprospiria</taxon>
        <taxon>Saprospirales</taxon>
        <taxon>Lewinellaceae</taxon>
        <taxon>Neolewinella</taxon>
    </lineage>
</organism>
<dbReference type="InterPro" id="IPR012912">
    <property type="entry name" value="Plasmid_pRiA4b_Orf3-like"/>
</dbReference>
<dbReference type="PANTHER" id="PTHR41878:SF1">
    <property type="entry name" value="TNPR PROTEIN"/>
    <property type="match status" value="1"/>
</dbReference>
<evidence type="ECO:0000313" key="4">
    <source>
        <dbReference type="Proteomes" id="UP000308528"/>
    </source>
</evidence>
<dbReference type="Gene3D" id="3.10.290.30">
    <property type="entry name" value="MM3350-like"/>
    <property type="match status" value="1"/>
</dbReference>
<evidence type="ECO:0000259" key="2">
    <source>
        <dbReference type="Pfam" id="PF07929"/>
    </source>
</evidence>
<accession>A0A4S4NM82</accession>
<feature type="region of interest" description="Disordered" evidence="1">
    <location>
        <begin position="182"/>
        <end position="205"/>
    </location>
</feature>
<name>A0A4S4NM82_9BACT</name>
<dbReference type="InterPro" id="IPR024047">
    <property type="entry name" value="MM3350-like_sf"/>
</dbReference>
<dbReference type="Proteomes" id="UP000308528">
    <property type="component" value="Unassembled WGS sequence"/>
</dbReference>
<dbReference type="OrthoDB" id="9801392at2"/>
<feature type="domain" description="Plasmid pRiA4b Orf3-like" evidence="2">
    <location>
        <begin position="211"/>
        <end position="365"/>
    </location>
</feature>
<feature type="compositionally biased region" description="Low complexity" evidence="1">
    <location>
        <begin position="17"/>
        <end position="31"/>
    </location>
</feature>
<evidence type="ECO:0000313" key="3">
    <source>
        <dbReference type="EMBL" id="THH41026.1"/>
    </source>
</evidence>
<dbReference type="PANTHER" id="PTHR41878">
    <property type="entry name" value="LEXA REPRESSOR-RELATED"/>
    <property type="match status" value="1"/>
</dbReference>
<evidence type="ECO:0000256" key="1">
    <source>
        <dbReference type="SAM" id="MobiDB-lite"/>
    </source>
</evidence>
<dbReference type="EMBL" id="SRSF01000001">
    <property type="protein sequence ID" value="THH41026.1"/>
    <property type="molecule type" value="Genomic_DNA"/>
</dbReference>